<name>A0A3G8YC69_9DEIO</name>
<sequence>MTDFLVLGAGIAGLAAARDLAAAGMRVQVLDKSRGVSGRAATKRFKDSHGEGLRLDHGARFMTARHARTHALVSEGLEAGWLSEWTRSVPEWQEGRLIAAPDGHPRYVGAAGMSDIGKALAEGLDVKTGVQITQIERRDGQWQLHSADGQMFEAQTLLLNAPAPQLAALLEEQAQTGTLSAVTFQPCWAVGVALAADLEVNWPALRVSNHPALEWVAREHTKRLSLSGPNPPSLMLHARADWSVEHLEDSPQQVTALLLEAAREIAGDFEVLGSFAHRWRYATPDQRFAEACGWLPDQRLGWCGDWCQSDEHGPRLEAALLSGWALAERV</sequence>
<protein>
    <submittedName>
        <fullName evidence="2">FAD-dependent oxidoreductase</fullName>
    </submittedName>
</protein>
<dbReference type="GO" id="GO:0016491">
    <property type="term" value="F:oxidoreductase activity"/>
    <property type="evidence" value="ECO:0007669"/>
    <property type="project" value="InterPro"/>
</dbReference>
<dbReference type="Pfam" id="PF01593">
    <property type="entry name" value="Amino_oxidase"/>
    <property type="match status" value="1"/>
</dbReference>
<dbReference type="Gene3D" id="3.90.660.10">
    <property type="match status" value="1"/>
</dbReference>
<dbReference type="OrthoDB" id="5792777at2"/>
<feature type="domain" description="Amine oxidase" evidence="1">
    <location>
        <begin position="107"/>
        <end position="330"/>
    </location>
</feature>
<evidence type="ECO:0000259" key="1">
    <source>
        <dbReference type="Pfam" id="PF01593"/>
    </source>
</evidence>
<dbReference type="PANTHER" id="PTHR16128">
    <property type="entry name" value="FAD/NAD(P)-BINDING OXIDOREDUCTASE FAMILY PROTEIN"/>
    <property type="match status" value="1"/>
</dbReference>
<gene>
    <name evidence="2" type="ORF">EHF33_09695</name>
</gene>
<dbReference type="Proteomes" id="UP000276417">
    <property type="component" value="Chromosome 1"/>
</dbReference>
<dbReference type="Gene3D" id="3.50.50.60">
    <property type="entry name" value="FAD/NAD(P)-binding domain"/>
    <property type="match status" value="1"/>
</dbReference>
<organism evidence="2 3">
    <name type="scientific">Deinococcus psychrotolerans</name>
    <dbReference type="NCBI Taxonomy" id="2489213"/>
    <lineage>
        <taxon>Bacteria</taxon>
        <taxon>Thermotogati</taxon>
        <taxon>Deinococcota</taxon>
        <taxon>Deinococci</taxon>
        <taxon>Deinococcales</taxon>
        <taxon>Deinococcaceae</taxon>
        <taxon>Deinococcus</taxon>
    </lineage>
</organism>
<dbReference type="InterPro" id="IPR036188">
    <property type="entry name" value="FAD/NAD-bd_sf"/>
</dbReference>
<evidence type="ECO:0000313" key="2">
    <source>
        <dbReference type="EMBL" id="AZI42979.1"/>
    </source>
</evidence>
<dbReference type="Pfam" id="PF13450">
    <property type="entry name" value="NAD_binding_8"/>
    <property type="match status" value="1"/>
</dbReference>
<accession>A0A3G8YC69</accession>
<evidence type="ECO:0000313" key="3">
    <source>
        <dbReference type="Proteomes" id="UP000276417"/>
    </source>
</evidence>
<dbReference type="PANTHER" id="PTHR16128:SF5">
    <property type="entry name" value="FAD_NAD(P)-BINDING OXIDOREDUCTASE FAMILY PROTEIN"/>
    <property type="match status" value="1"/>
</dbReference>
<dbReference type="RefSeq" id="WP_124870618.1">
    <property type="nucleotide sequence ID" value="NZ_CP034183.1"/>
</dbReference>
<reference evidence="2 3" key="1">
    <citation type="submission" date="2018-11" db="EMBL/GenBank/DDBJ databases">
        <title>Deinococcus shelandsis sp. nov., isolated from South Shetland Islands soil of Antarctica.</title>
        <authorList>
            <person name="Tian J."/>
        </authorList>
    </citation>
    <scope>NUCLEOTIDE SEQUENCE [LARGE SCALE GENOMIC DNA]</scope>
    <source>
        <strain evidence="2 3">S14-83T</strain>
    </source>
</reference>
<dbReference type="SUPFAM" id="SSF51905">
    <property type="entry name" value="FAD/NAD(P)-binding domain"/>
    <property type="match status" value="1"/>
</dbReference>
<dbReference type="KEGG" id="dph:EHF33_09695"/>
<keyword evidence="3" id="KW-1185">Reference proteome</keyword>
<proteinExistence type="predicted"/>
<dbReference type="EMBL" id="CP034183">
    <property type="protein sequence ID" value="AZI42979.1"/>
    <property type="molecule type" value="Genomic_DNA"/>
</dbReference>
<dbReference type="AlphaFoldDB" id="A0A3G8YC69"/>
<dbReference type="InterPro" id="IPR002937">
    <property type="entry name" value="Amino_oxidase"/>
</dbReference>